<dbReference type="AlphaFoldDB" id="A0A6J7KGQ3"/>
<proteinExistence type="predicted"/>
<dbReference type="CDD" id="cd00158">
    <property type="entry name" value="RHOD"/>
    <property type="match status" value="1"/>
</dbReference>
<reference evidence="2" key="1">
    <citation type="submission" date="2020-05" db="EMBL/GenBank/DDBJ databases">
        <authorList>
            <person name="Chiriac C."/>
            <person name="Salcher M."/>
            <person name="Ghai R."/>
            <person name="Kavagutti S V."/>
        </authorList>
    </citation>
    <scope>NUCLEOTIDE SEQUENCE</scope>
</reference>
<dbReference type="SUPFAM" id="SSF52821">
    <property type="entry name" value="Rhodanese/Cell cycle control phosphatase"/>
    <property type="match status" value="1"/>
</dbReference>
<evidence type="ECO:0000259" key="1">
    <source>
        <dbReference type="PROSITE" id="PS50206"/>
    </source>
</evidence>
<dbReference type="PANTHER" id="PTHR43031">
    <property type="entry name" value="FAD-DEPENDENT OXIDOREDUCTASE"/>
    <property type="match status" value="1"/>
</dbReference>
<feature type="domain" description="Rhodanese" evidence="1">
    <location>
        <begin position="22"/>
        <end position="108"/>
    </location>
</feature>
<gene>
    <name evidence="2" type="ORF">UFOPK3752_01805</name>
</gene>
<accession>A0A6J7KGQ3</accession>
<organism evidence="2">
    <name type="scientific">freshwater metagenome</name>
    <dbReference type="NCBI Taxonomy" id="449393"/>
    <lineage>
        <taxon>unclassified sequences</taxon>
        <taxon>metagenomes</taxon>
        <taxon>ecological metagenomes</taxon>
    </lineage>
</organism>
<dbReference type="InterPro" id="IPR036873">
    <property type="entry name" value="Rhodanese-like_dom_sf"/>
</dbReference>
<dbReference type="Gene3D" id="3.40.250.10">
    <property type="entry name" value="Rhodanese-like domain"/>
    <property type="match status" value="1"/>
</dbReference>
<evidence type="ECO:0000313" key="2">
    <source>
        <dbReference type="EMBL" id="CAB4953352.1"/>
    </source>
</evidence>
<dbReference type="Pfam" id="PF00581">
    <property type="entry name" value="Rhodanese"/>
    <property type="match status" value="1"/>
</dbReference>
<dbReference type="PROSITE" id="PS50206">
    <property type="entry name" value="RHODANESE_3"/>
    <property type="match status" value="1"/>
</dbReference>
<dbReference type="InterPro" id="IPR050229">
    <property type="entry name" value="GlpE_sulfurtransferase"/>
</dbReference>
<name>A0A6J7KGQ3_9ZZZZ</name>
<dbReference type="InterPro" id="IPR001763">
    <property type="entry name" value="Rhodanese-like_dom"/>
</dbReference>
<dbReference type="SMART" id="SM00450">
    <property type="entry name" value="RHOD"/>
    <property type="match status" value="1"/>
</dbReference>
<protein>
    <submittedName>
        <fullName evidence="2">Unannotated protein</fullName>
    </submittedName>
</protein>
<dbReference type="PANTHER" id="PTHR43031:SF1">
    <property type="entry name" value="PYRIDINE NUCLEOTIDE-DISULPHIDE OXIDOREDUCTASE"/>
    <property type="match status" value="1"/>
</dbReference>
<sequence length="108" mass="11287">MSSPQPSLPSVSVAELAVIIAADPSTPVVDVRETDEYAAGHLPSAVSMPLSIVPVRHAELPRDRTVYVVCQAGGRSARACGWLAEQGYDVVNVEGGTGDWISAGHPVH</sequence>
<dbReference type="EMBL" id="CAFBND010000093">
    <property type="protein sequence ID" value="CAB4953352.1"/>
    <property type="molecule type" value="Genomic_DNA"/>
</dbReference>